<dbReference type="EMBL" id="MCFF01000096">
    <property type="protein sequence ID" value="ORY93659.1"/>
    <property type="molecule type" value="Genomic_DNA"/>
</dbReference>
<evidence type="ECO:0000313" key="2">
    <source>
        <dbReference type="Proteomes" id="UP000193648"/>
    </source>
</evidence>
<dbReference type="InParanoid" id="A0A1Y2G6M7"/>
<organism evidence="1 2">
    <name type="scientific">Lobosporangium transversale</name>
    <dbReference type="NCBI Taxonomy" id="64571"/>
    <lineage>
        <taxon>Eukaryota</taxon>
        <taxon>Fungi</taxon>
        <taxon>Fungi incertae sedis</taxon>
        <taxon>Mucoromycota</taxon>
        <taxon>Mortierellomycotina</taxon>
        <taxon>Mortierellomycetes</taxon>
        <taxon>Mortierellales</taxon>
        <taxon>Mortierellaceae</taxon>
        <taxon>Lobosporangium</taxon>
    </lineage>
</organism>
<dbReference type="Proteomes" id="UP000193648">
    <property type="component" value="Unassembled WGS sequence"/>
</dbReference>
<name>A0A1Y2G6M7_9FUNG</name>
<keyword evidence="2" id="KW-1185">Reference proteome</keyword>
<dbReference type="RefSeq" id="XP_021875154.1">
    <property type="nucleotide sequence ID" value="XM_022026181.1"/>
</dbReference>
<evidence type="ECO:0000313" key="1">
    <source>
        <dbReference type="EMBL" id="ORY93659.1"/>
    </source>
</evidence>
<gene>
    <name evidence="1" type="ORF">BCR41DRAFT_365692</name>
</gene>
<protein>
    <submittedName>
        <fullName evidence="1">Uncharacterized protein</fullName>
    </submittedName>
</protein>
<comment type="caution">
    <text evidence="1">The sequence shown here is derived from an EMBL/GenBank/DDBJ whole genome shotgun (WGS) entry which is preliminary data.</text>
</comment>
<accession>A0A1Y2G6M7</accession>
<dbReference type="OrthoDB" id="2449001at2759"/>
<sequence length="131" mass="15290">MKSLYTLEDNEDKLYKINNTQGWWFIMRAWYELKQETIRHCFHHVPIFEDRQKELLLASKTDDSDIVGALAYFRNNVLSLYQLSQEENAIMDSELQSLPSDLSQSLPSDMPQFSIVSNPTSTQHMSQTVVE</sequence>
<dbReference type="AlphaFoldDB" id="A0A1Y2G6M7"/>
<reference evidence="1 2" key="1">
    <citation type="submission" date="2016-07" db="EMBL/GenBank/DDBJ databases">
        <title>Pervasive Adenine N6-methylation of Active Genes in Fungi.</title>
        <authorList>
            <consortium name="DOE Joint Genome Institute"/>
            <person name="Mondo S.J."/>
            <person name="Dannebaum R.O."/>
            <person name="Kuo R.C."/>
            <person name="Labutti K."/>
            <person name="Haridas S."/>
            <person name="Kuo A."/>
            <person name="Salamov A."/>
            <person name="Ahrendt S.R."/>
            <person name="Lipzen A."/>
            <person name="Sullivan W."/>
            <person name="Andreopoulos W.B."/>
            <person name="Clum A."/>
            <person name="Lindquist E."/>
            <person name="Daum C."/>
            <person name="Ramamoorthy G.K."/>
            <person name="Gryganskyi A."/>
            <person name="Culley D."/>
            <person name="Magnuson J.K."/>
            <person name="James T.Y."/>
            <person name="O'Malley M.A."/>
            <person name="Stajich J.E."/>
            <person name="Spatafora J.W."/>
            <person name="Visel A."/>
            <person name="Grigoriev I.V."/>
        </authorList>
    </citation>
    <scope>NUCLEOTIDE SEQUENCE [LARGE SCALE GENOMIC DNA]</scope>
    <source>
        <strain evidence="1 2">NRRL 3116</strain>
    </source>
</reference>
<dbReference type="GeneID" id="33568024"/>
<proteinExistence type="predicted"/>